<dbReference type="EMBL" id="SOBK01000006">
    <property type="protein sequence ID" value="TDT88379.1"/>
    <property type="molecule type" value="Genomic_DNA"/>
</dbReference>
<sequence>MKLYLAGGAVRDLLLGKPLHDRDYLVTGATREEFVKTFPQAQEVGRAFPVFLVDGVEFSFPRAGSLEEEVKARDLTVNAQLLGEDGELICHPQGLEDLRKRILRPASSHSLSDDPLRVFRAARFWTRFSDFTPHGELIYAMRDASAQGLLKTIAADRVGQELQRSLEGAKPGNFLRLLAEADCLDPWFSELKMARNIPAGPPAYHDSDIFEHTCTVMDRLAGDPMAAWMGLCHDLGKTLTPHDKLPRHHGHDLAGVALAETLALRLRLSNGHKVAGMKAARWHMTAASYPALRPSTRVDLLMDLHLSRTLEPLFRLVRADHGEDFADRAERDLAVILAVRLAPKDRNQGAASGEKLRSLRAMKLKKVDGGATPF</sequence>
<dbReference type="InterPro" id="IPR032828">
    <property type="entry name" value="PolyA_RNA-bd"/>
</dbReference>
<dbReference type="KEGG" id="dej:AWY79_12285"/>
<dbReference type="AlphaFoldDB" id="A0A126QQ44"/>
<evidence type="ECO:0000313" key="15">
    <source>
        <dbReference type="EMBL" id="AMK11837.1"/>
    </source>
</evidence>
<keyword evidence="2 11" id="KW-0808">Transferase</keyword>
<dbReference type="Pfam" id="PF01966">
    <property type="entry name" value="HD"/>
    <property type="match status" value="1"/>
</dbReference>
<proteinExistence type="inferred from homology"/>
<feature type="domain" description="tRNA nucleotidyltransferase/poly(A) polymerase RNA and SrmB- binding" evidence="14">
    <location>
        <begin position="130"/>
        <end position="192"/>
    </location>
</feature>
<dbReference type="GO" id="GO:0016779">
    <property type="term" value="F:nucleotidyltransferase activity"/>
    <property type="evidence" value="ECO:0007669"/>
    <property type="project" value="UniProtKB-KW"/>
</dbReference>
<dbReference type="GO" id="GO:0046872">
    <property type="term" value="F:metal ion binding"/>
    <property type="evidence" value="ECO:0007669"/>
    <property type="project" value="UniProtKB-KW"/>
</dbReference>
<evidence type="ECO:0000313" key="17">
    <source>
        <dbReference type="Proteomes" id="UP000055611"/>
    </source>
</evidence>
<dbReference type="OrthoDB" id="9805698at2"/>
<evidence type="ECO:0000259" key="12">
    <source>
        <dbReference type="Pfam" id="PF01743"/>
    </source>
</evidence>
<keyword evidence="4" id="KW-0548">Nucleotidyltransferase</keyword>
<dbReference type="PANTHER" id="PTHR47545:SF1">
    <property type="entry name" value="MULTIFUNCTIONAL CCA PROTEIN"/>
    <property type="match status" value="1"/>
</dbReference>
<dbReference type="GO" id="GO:0003723">
    <property type="term" value="F:RNA binding"/>
    <property type="evidence" value="ECO:0007669"/>
    <property type="project" value="UniProtKB-KW"/>
</dbReference>
<comment type="cofactor">
    <cofactor evidence="1">
        <name>Mg(2+)</name>
        <dbReference type="ChEBI" id="CHEBI:18420"/>
    </cofactor>
</comment>
<keyword evidence="17" id="KW-1185">Reference proteome</keyword>
<keyword evidence="3" id="KW-0819">tRNA processing</keyword>
<gene>
    <name evidence="15" type="ORF">AWY79_12285</name>
    <name evidence="16" type="ORF">EDC59_106195</name>
</gene>
<keyword evidence="10 11" id="KW-0694">RNA-binding</keyword>
<dbReference type="GO" id="GO:0008033">
    <property type="term" value="P:tRNA processing"/>
    <property type="evidence" value="ECO:0007669"/>
    <property type="project" value="UniProtKB-KW"/>
</dbReference>
<evidence type="ECO:0000313" key="18">
    <source>
        <dbReference type="Proteomes" id="UP000295506"/>
    </source>
</evidence>
<organism evidence="16 18">
    <name type="scientific">Pseudodesulfovibrio indicus</name>
    <dbReference type="NCBI Taxonomy" id="1716143"/>
    <lineage>
        <taxon>Bacteria</taxon>
        <taxon>Pseudomonadati</taxon>
        <taxon>Thermodesulfobacteriota</taxon>
        <taxon>Desulfovibrionia</taxon>
        <taxon>Desulfovibrionales</taxon>
        <taxon>Desulfovibrionaceae</taxon>
    </lineage>
</organism>
<evidence type="ECO:0000256" key="5">
    <source>
        <dbReference type="ARBA" id="ARBA00022723"/>
    </source>
</evidence>
<dbReference type="InterPro" id="IPR050124">
    <property type="entry name" value="tRNA_CCA-adding_enzyme"/>
</dbReference>
<evidence type="ECO:0000313" key="16">
    <source>
        <dbReference type="EMBL" id="TDT88379.1"/>
    </source>
</evidence>
<dbReference type="SUPFAM" id="SSF81891">
    <property type="entry name" value="Poly A polymerase C-terminal region-like"/>
    <property type="match status" value="1"/>
</dbReference>
<evidence type="ECO:0000256" key="2">
    <source>
        <dbReference type="ARBA" id="ARBA00022679"/>
    </source>
</evidence>
<dbReference type="Proteomes" id="UP000055611">
    <property type="component" value="Chromosome"/>
</dbReference>
<evidence type="ECO:0000256" key="11">
    <source>
        <dbReference type="RuleBase" id="RU003953"/>
    </source>
</evidence>
<keyword evidence="9" id="KW-0460">Magnesium</keyword>
<dbReference type="Proteomes" id="UP000295506">
    <property type="component" value="Unassembled WGS sequence"/>
</dbReference>
<evidence type="ECO:0000256" key="8">
    <source>
        <dbReference type="ARBA" id="ARBA00022840"/>
    </source>
</evidence>
<dbReference type="InterPro" id="IPR006674">
    <property type="entry name" value="HD_domain"/>
</dbReference>
<evidence type="ECO:0000256" key="9">
    <source>
        <dbReference type="ARBA" id="ARBA00022842"/>
    </source>
</evidence>
<reference evidence="15 17" key="1">
    <citation type="journal article" date="2016" name="Front. Microbiol.">
        <title>Genome Sequence of the Piezophilic, Mesophilic Sulfate-Reducing Bacterium Desulfovibrio indicus J2T.</title>
        <authorList>
            <person name="Cao J."/>
            <person name="Maignien L."/>
            <person name="Shao Z."/>
            <person name="Alain K."/>
            <person name="Jebbar M."/>
        </authorList>
    </citation>
    <scope>NUCLEOTIDE SEQUENCE [LARGE SCALE GENOMIC DNA]</scope>
    <source>
        <strain evidence="15 17">J2</strain>
    </source>
</reference>
<dbReference type="Gene3D" id="1.10.3090.10">
    <property type="entry name" value="cca-adding enzyme, domain 2"/>
    <property type="match status" value="1"/>
</dbReference>
<dbReference type="Pfam" id="PF01743">
    <property type="entry name" value="PolyA_pol"/>
    <property type="match status" value="1"/>
</dbReference>
<dbReference type="GO" id="GO:0042245">
    <property type="term" value="P:RNA repair"/>
    <property type="evidence" value="ECO:0007669"/>
    <property type="project" value="UniProtKB-KW"/>
</dbReference>
<feature type="domain" description="Poly A polymerase head" evidence="12">
    <location>
        <begin position="3"/>
        <end position="44"/>
    </location>
</feature>
<dbReference type="InterPro" id="IPR002646">
    <property type="entry name" value="PolA_pol_head_dom"/>
</dbReference>
<evidence type="ECO:0000256" key="3">
    <source>
        <dbReference type="ARBA" id="ARBA00022694"/>
    </source>
</evidence>
<evidence type="ECO:0000256" key="6">
    <source>
        <dbReference type="ARBA" id="ARBA00022741"/>
    </source>
</evidence>
<evidence type="ECO:0000256" key="10">
    <source>
        <dbReference type="ARBA" id="ARBA00022884"/>
    </source>
</evidence>
<dbReference type="InterPro" id="IPR043519">
    <property type="entry name" value="NT_sf"/>
</dbReference>
<protein>
    <submittedName>
        <fullName evidence="15 16">tRNA nucleotidyltransferase</fullName>
    </submittedName>
</protein>
<evidence type="ECO:0000256" key="4">
    <source>
        <dbReference type="ARBA" id="ARBA00022695"/>
    </source>
</evidence>
<evidence type="ECO:0000256" key="7">
    <source>
        <dbReference type="ARBA" id="ARBA00022800"/>
    </source>
</evidence>
<keyword evidence="6" id="KW-0547">Nucleotide-binding</keyword>
<keyword evidence="5" id="KW-0479">Metal-binding</keyword>
<evidence type="ECO:0000259" key="13">
    <source>
        <dbReference type="Pfam" id="PF01966"/>
    </source>
</evidence>
<dbReference type="Gene3D" id="3.30.460.10">
    <property type="entry name" value="Beta Polymerase, domain 2"/>
    <property type="match status" value="2"/>
</dbReference>
<dbReference type="GO" id="GO:0005524">
    <property type="term" value="F:ATP binding"/>
    <property type="evidence" value="ECO:0007669"/>
    <property type="project" value="UniProtKB-KW"/>
</dbReference>
<keyword evidence="7" id="KW-0692">RNA repair</keyword>
<keyword evidence="8" id="KW-0067">ATP-binding</keyword>
<dbReference type="SUPFAM" id="SSF81301">
    <property type="entry name" value="Nucleotidyltransferase"/>
    <property type="match status" value="1"/>
</dbReference>
<name>A0A126QQ44_9BACT</name>
<feature type="domain" description="HD" evidence="13">
    <location>
        <begin position="219"/>
        <end position="287"/>
    </location>
</feature>
<dbReference type="PANTHER" id="PTHR47545">
    <property type="entry name" value="MULTIFUNCTIONAL CCA PROTEIN"/>
    <property type="match status" value="1"/>
</dbReference>
<dbReference type="RefSeq" id="WP_066804302.1">
    <property type="nucleotide sequence ID" value="NZ_CP014206.1"/>
</dbReference>
<dbReference type="EMBL" id="CP014206">
    <property type="protein sequence ID" value="AMK11837.1"/>
    <property type="molecule type" value="Genomic_DNA"/>
</dbReference>
<dbReference type="Pfam" id="PF12627">
    <property type="entry name" value="PolyA_pol_RNAbd"/>
    <property type="match status" value="1"/>
</dbReference>
<accession>A0A126QQ44</accession>
<comment type="similarity">
    <text evidence="11">Belongs to the tRNA nucleotidyltransferase/poly(A) polymerase family.</text>
</comment>
<evidence type="ECO:0000256" key="1">
    <source>
        <dbReference type="ARBA" id="ARBA00001946"/>
    </source>
</evidence>
<evidence type="ECO:0000259" key="14">
    <source>
        <dbReference type="Pfam" id="PF12627"/>
    </source>
</evidence>
<reference evidence="16 18" key="2">
    <citation type="submission" date="2019-03" db="EMBL/GenBank/DDBJ databases">
        <title>Genomic Encyclopedia of Type Strains, Phase IV (KMG-IV): sequencing the most valuable type-strain genomes for metagenomic binning, comparative biology and taxonomic classification.</title>
        <authorList>
            <person name="Goeker M."/>
        </authorList>
    </citation>
    <scope>NUCLEOTIDE SEQUENCE [LARGE SCALE GENOMIC DNA]</scope>
    <source>
        <strain evidence="16 18">DSM 101483</strain>
    </source>
</reference>